<evidence type="ECO:0000313" key="1">
    <source>
        <dbReference type="EMBL" id="GAU31026.1"/>
    </source>
</evidence>
<name>A0A2Z6ME57_TRISU</name>
<dbReference type="AlphaFoldDB" id="A0A2Z6ME57"/>
<accession>A0A2Z6ME57</accession>
<evidence type="ECO:0000313" key="2">
    <source>
        <dbReference type="Proteomes" id="UP000242715"/>
    </source>
</evidence>
<keyword evidence="2" id="KW-1185">Reference proteome</keyword>
<gene>
    <name evidence="1" type="ORF">TSUD_214620</name>
</gene>
<dbReference type="EMBL" id="DF973444">
    <property type="protein sequence ID" value="GAU31026.1"/>
    <property type="molecule type" value="Genomic_DNA"/>
</dbReference>
<dbReference type="Proteomes" id="UP000242715">
    <property type="component" value="Unassembled WGS sequence"/>
</dbReference>
<organism evidence="1 2">
    <name type="scientific">Trifolium subterraneum</name>
    <name type="common">Subterranean clover</name>
    <dbReference type="NCBI Taxonomy" id="3900"/>
    <lineage>
        <taxon>Eukaryota</taxon>
        <taxon>Viridiplantae</taxon>
        <taxon>Streptophyta</taxon>
        <taxon>Embryophyta</taxon>
        <taxon>Tracheophyta</taxon>
        <taxon>Spermatophyta</taxon>
        <taxon>Magnoliopsida</taxon>
        <taxon>eudicotyledons</taxon>
        <taxon>Gunneridae</taxon>
        <taxon>Pentapetalae</taxon>
        <taxon>rosids</taxon>
        <taxon>fabids</taxon>
        <taxon>Fabales</taxon>
        <taxon>Fabaceae</taxon>
        <taxon>Papilionoideae</taxon>
        <taxon>50 kb inversion clade</taxon>
        <taxon>NPAAA clade</taxon>
        <taxon>Hologalegina</taxon>
        <taxon>IRL clade</taxon>
        <taxon>Trifolieae</taxon>
        <taxon>Trifolium</taxon>
    </lineage>
</organism>
<reference evidence="2" key="1">
    <citation type="journal article" date="2017" name="Front. Plant Sci.">
        <title>Climate Clever Clovers: New Paradigm to Reduce the Environmental Footprint of Ruminants by Breeding Low Methanogenic Forages Utilizing Haplotype Variation.</title>
        <authorList>
            <person name="Kaur P."/>
            <person name="Appels R."/>
            <person name="Bayer P.E."/>
            <person name="Keeble-Gagnere G."/>
            <person name="Wang J."/>
            <person name="Hirakawa H."/>
            <person name="Shirasawa K."/>
            <person name="Vercoe P."/>
            <person name="Stefanova K."/>
            <person name="Durmic Z."/>
            <person name="Nichols P."/>
            <person name="Revell C."/>
            <person name="Isobe S.N."/>
            <person name="Edwards D."/>
            <person name="Erskine W."/>
        </authorList>
    </citation>
    <scope>NUCLEOTIDE SEQUENCE [LARGE SCALE GENOMIC DNA]</scope>
    <source>
        <strain evidence="2">cv. Daliak</strain>
    </source>
</reference>
<protein>
    <submittedName>
        <fullName evidence="1">Uncharacterized protein</fullName>
    </submittedName>
</protein>
<sequence>MTRLEKLFAIFDGFFQNVVDEHLDPERKQLSPQEDVIDALIGLKNDPYWSMDLRPEHIKPLIMLVHASQAHEFNSRCQTSLIAIGTSWLGVNHYY</sequence>
<dbReference type="OrthoDB" id="874162at2759"/>
<proteinExistence type="predicted"/>